<accession>A0A0D9WJB3</accession>
<dbReference type="CDD" id="cd06606">
    <property type="entry name" value="STKc_MAPKKK"/>
    <property type="match status" value="2"/>
</dbReference>
<dbReference type="SUPFAM" id="SSF56112">
    <property type="entry name" value="Protein kinase-like (PK-like)"/>
    <property type="match status" value="2"/>
</dbReference>
<protein>
    <recommendedName>
        <fullName evidence="6">Protein kinase domain-containing protein</fullName>
    </recommendedName>
</protein>
<dbReference type="InterPro" id="IPR011009">
    <property type="entry name" value="Kinase-like_dom_sf"/>
</dbReference>
<dbReference type="Gramene" id="LPERR05G20430.1">
    <property type="protein sequence ID" value="LPERR05G20430.1"/>
    <property type="gene ID" value="LPERR05G20430"/>
</dbReference>
<evidence type="ECO:0000256" key="5">
    <source>
        <dbReference type="PROSITE-ProRule" id="PRU10141"/>
    </source>
</evidence>
<keyword evidence="1" id="KW-0808">Transferase</keyword>
<dbReference type="HOGENOM" id="CLU_291244_0_0_1"/>
<evidence type="ECO:0000313" key="7">
    <source>
        <dbReference type="EnsemblPlants" id="LPERR05G20430.1"/>
    </source>
</evidence>
<dbReference type="InterPro" id="IPR000719">
    <property type="entry name" value="Prot_kinase_dom"/>
</dbReference>
<dbReference type="PROSITE" id="PS00107">
    <property type="entry name" value="PROTEIN_KINASE_ATP"/>
    <property type="match status" value="1"/>
</dbReference>
<reference evidence="7" key="3">
    <citation type="submission" date="2015-04" db="UniProtKB">
        <authorList>
            <consortium name="EnsemblPlants"/>
        </authorList>
    </citation>
    <scope>IDENTIFICATION</scope>
</reference>
<feature type="domain" description="Protein kinase" evidence="6">
    <location>
        <begin position="12"/>
        <end position="254"/>
    </location>
</feature>
<keyword evidence="3" id="KW-0418">Kinase</keyword>
<dbReference type="InterPro" id="IPR008271">
    <property type="entry name" value="Ser/Thr_kinase_AS"/>
</dbReference>
<dbReference type="AlphaFoldDB" id="A0A0D9WJB3"/>
<evidence type="ECO:0000256" key="2">
    <source>
        <dbReference type="ARBA" id="ARBA00022741"/>
    </source>
</evidence>
<reference evidence="8" key="2">
    <citation type="submission" date="2013-12" db="EMBL/GenBank/DDBJ databases">
        <authorList>
            <person name="Yu Y."/>
            <person name="Lee S."/>
            <person name="de Baynast K."/>
            <person name="Wissotski M."/>
            <person name="Liu L."/>
            <person name="Talag J."/>
            <person name="Goicoechea J."/>
            <person name="Angelova A."/>
            <person name="Jetty R."/>
            <person name="Kudrna D."/>
            <person name="Golser W."/>
            <person name="Rivera L."/>
            <person name="Zhang J."/>
            <person name="Wing R."/>
        </authorList>
    </citation>
    <scope>NUCLEOTIDE SEQUENCE</scope>
</reference>
<keyword evidence="2 5" id="KW-0547">Nucleotide-binding</keyword>
<dbReference type="PANTHER" id="PTHR48011">
    <property type="entry name" value="CCR4-NOT TRANSCRIPTIONAL COMPLEX SUBUNIT CAF120-RELATED"/>
    <property type="match status" value="1"/>
</dbReference>
<dbReference type="GO" id="GO:0007165">
    <property type="term" value="P:signal transduction"/>
    <property type="evidence" value="ECO:0007669"/>
    <property type="project" value="TreeGrafter"/>
</dbReference>
<dbReference type="SMART" id="SM00220">
    <property type="entry name" value="S_TKc"/>
    <property type="match status" value="2"/>
</dbReference>
<dbReference type="Proteomes" id="UP000032180">
    <property type="component" value="Chromosome 5"/>
</dbReference>
<reference evidence="7 8" key="1">
    <citation type="submission" date="2012-08" db="EMBL/GenBank/DDBJ databases">
        <title>Oryza genome evolution.</title>
        <authorList>
            <person name="Wing R.A."/>
        </authorList>
    </citation>
    <scope>NUCLEOTIDE SEQUENCE</scope>
</reference>
<keyword evidence="4 5" id="KW-0067">ATP-binding</keyword>
<dbReference type="Pfam" id="PF00069">
    <property type="entry name" value="Pkinase"/>
    <property type="match status" value="2"/>
</dbReference>
<dbReference type="eggNOG" id="KOG0198">
    <property type="taxonomic scope" value="Eukaryota"/>
</dbReference>
<dbReference type="STRING" id="77586.A0A0D9WJB3"/>
<dbReference type="FunFam" id="1.10.510.10:FF:000466">
    <property type="entry name" value="MAP kinase kinase kinase18"/>
    <property type="match status" value="2"/>
</dbReference>
<dbReference type="PROSITE" id="PS00108">
    <property type="entry name" value="PROTEIN_KINASE_ST"/>
    <property type="match status" value="2"/>
</dbReference>
<feature type="binding site" evidence="5">
    <location>
        <position position="522"/>
    </location>
    <ligand>
        <name>ATP</name>
        <dbReference type="ChEBI" id="CHEBI:30616"/>
    </ligand>
</feature>
<dbReference type="PANTHER" id="PTHR48011:SF39">
    <property type="entry name" value="PROTEIN KINASE DOMAIN-CONTAINING PROTEIN"/>
    <property type="match status" value="1"/>
</dbReference>
<evidence type="ECO:0000256" key="1">
    <source>
        <dbReference type="ARBA" id="ARBA00022679"/>
    </source>
</evidence>
<evidence type="ECO:0000256" key="4">
    <source>
        <dbReference type="ARBA" id="ARBA00022840"/>
    </source>
</evidence>
<name>A0A0D9WJB3_9ORYZ</name>
<evidence type="ECO:0000313" key="8">
    <source>
        <dbReference type="Proteomes" id="UP000032180"/>
    </source>
</evidence>
<evidence type="ECO:0000256" key="3">
    <source>
        <dbReference type="ARBA" id="ARBA00022777"/>
    </source>
</evidence>
<dbReference type="EnsemblPlants" id="LPERR05G20430.1">
    <property type="protein sequence ID" value="LPERR05G20430.1"/>
    <property type="gene ID" value="LPERR05G20430"/>
</dbReference>
<dbReference type="InterPro" id="IPR017441">
    <property type="entry name" value="Protein_kinase_ATP_BS"/>
</dbReference>
<dbReference type="InterPro" id="IPR052751">
    <property type="entry name" value="Plant_MAPKKK"/>
</dbReference>
<dbReference type="GO" id="GO:0005524">
    <property type="term" value="F:ATP binding"/>
    <property type="evidence" value="ECO:0007669"/>
    <property type="project" value="UniProtKB-UniRule"/>
</dbReference>
<evidence type="ECO:0000259" key="6">
    <source>
        <dbReference type="PROSITE" id="PS50011"/>
    </source>
</evidence>
<dbReference type="Gene3D" id="1.10.510.10">
    <property type="entry name" value="Transferase(Phosphotransferase) domain 1"/>
    <property type="match status" value="2"/>
</dbReference>
<organism evidence="7 8">
    <name type="scientific">Leersia perrieri</name>
    <dbReference type="NCBI Taxonomy" id="77586"/>
    <lineage>
        <taxon>Eukaryota</taxon>
        <taxon>Viridiplantae</taxon>
        <taxon>Streptophyta</taxon>
        <taxon>Embryophyta</taxon>
        <taxon>Tracheophyta</taxon>
        <taxon>Spermatophyta</taxon>
        <taxon>Magnoliopsida</taxon>
        <taxon>Liliopsida</taxon>
        <taxon>Poales</taxon>
        <taxon>Poaceae</taxon>
        <taxon>BOP clade</taxon>
        <taxon>Oryzoideae</taxon>
        <taxon>Oryzeae</taxon>
        <taxon>Oryzinae</taxon>
        <taxon>Leersia</taxon>
    </lineage>
</organism>
<keyword evidence="8" id="KW-1185">Reference proteome</keyword>
<dbReference type="GO" id="GO:0004672">
    <property type="term" value="F:protein kinase activity"/>
    <property type="evidence" value="ECO:0007669"/>
    <property type="project" value="InterPro"/>
</dbReference>
<dbReference type="PROSITE" id="PS50011">
    <property type="entry name" value="PROTEIN_KINASE_DOM"/>
    <property type="match status" value="2"/>
</dbReference>
<sequence>MAAAAMSQRRQWTRVRTLGRGASGAEVFLAADDATGDLFAVKSAPAASAAAVRREQALMSRLASPHVVPCIGGGDGSDGSYQMLLEFAPGGSLADAGRLDDDEIRGFAGDVARGLAYLHGLGIVHGDVKARNVVIGVDGCAKLADFGCARRAGEGGIIGGTPAFMAPEVARGEEQGAAADVWALGCVVVEMATGRSPWRDMDVLAAVHRIGFTDAVPEIPIWLSADAKDFLGRCLQRRAVDRSTAAQLLDHPFLAAAVAGKPESAKGGNWVSPKSTLDAALWESDIDDEEEDDDVLRSTAERIGSLACSASSLPDWESDDDGWIDVISKSITTIEASSSTITTTSPADEETSTATELDGDVTTTAEFELPQIDANNVGETNAQHMISPSNLVFDQVVRCSCKPSFCNNRHNAIESSIESPSCFLLPNVSVPHIASRASHFYRCEIYRLNSRQRQLAWCASANEPRGRVDKTPMDATGISGGRMRRLRTLGRGASGAVVSLFAAGDGDGDGGELIAVKSAAGKAAAAQLRREGGILASLSSPHVLPCLGFGAVAGGEFRLVLEFAPGGSLADEVARHGGGRLGEDEIRGFAGDVARGLAYLHGMGIVHGDVKARNVVIGGDGRAMLADFGCARRAGDDPPGRIIGGTPAFMAPEVARGEEQGAAADVWALGCVVVEMATGAAPWRDMDGAADVVAAVRRIGFADDAVPEIPEWISPEGKDFLEKCFRRRAGERWTAAQLLEHPFLAFAGGAAVTAAEGTKAKWVSPKSTLDAAFWEFDADDEEDDDDVSPESSSERIMALAGDCTALPDWESDDGWIDVMSSNCEFPIAGVETPAEIPEAAAEGSPAVETKTSYDEIVWDEGSDEEMDADVDDDDDELVHNHNVGDDDDAFGDEQLQDIYFDFTSDPIVLPVDISDGRKVKLLPPIPHCLCSCPFPIVSLTNLTIL</sequence>
<feature type="domain" description="Protein kinase" evidence="6">
    <location>
        <begin position="483"/>
        <end position="744"/>
    </location>
</feature>
<proteinExistence type="predicted"/>